<feature type="transmembrane region" description="Helical" evidence="1">
    <location>
        <begin position="76"/>
        <end position="98"/>
    </location>
</feature>
<evidence type="ECO:0000256" key="1">
    <source>
        <dbReference type="SAM" id="Phobius"/>
    </source>
</evidence>
<name>A0ABS2QZJ3_9BACI</name>
<proteinExistence type="predicted"/>
<evidence type="ECO:0000313" key="3">
    <source>
        <dbReference type="Proteomes" id="UP000809829"/>
    </source>
</evidence>
<dbReference type="InterPro" id="IPR018729">
    <property type="entry name" value="DUF2269_transmembrane"/>
</dbReference>
<reference evidence="2 3" key="1">
    <citation type="submission" date="2021-01" db="EMBL/GenBank/DDBJ databases">
        <title>Genomic Encyclopedia of Type Strains, Phase IV (KMG-IV): sequencing the most valuable type-strain genomes for metagenomic binning, comparative biology and taxonomic classification.</title>
        <authorList>
            <person name="Goeker M."/>
        </authorList>
    </citation>
    <scope>NUCLEOTIDE SEQUENCE [LARGE SCALE GENOMIC DNA]</scope>
    <source>
        <strain evidence="2 3">DSM 104297</strain>
    </source>
</reference>
<dbReference type="Proteomes" id="UP000809829">
    <property type="component" value="Unassembled WGS sequence"/>
</dbReference>
<keyword evidence="1" id="KW-0812">Transmembrane</keyword>
<gene>
    <name evidence="2" type="ORF">JOC83_002996</name>
</gene>
<keyword evidence="1" id="KW-1133">Transmembrane helix</keyword>
<protein>
    <submittedName>
        <fullName evidence="2">Membrane protein</fullName>
    </submittedName>
</protein>
<dbReference type="RefSeq" id="WP_205188156.1">
    <property type="nucleotide sequence ID" value="NZ_JAFBFC010000005.1"/>
</dbReference>
<keyword evidence="3" id="KW-1185">Reference proteome</keyword>
<feature type="transmembrane region" description="Helical" evidence="1">
    <location>
        <begin position="131"/>
        <end position="148"/>
    </location>
</feature>
<dbReference type="Pfam" id="PF10027">
    <property type="entry name" value="DUF2269"/>
    <property type="match status" value="1"/>
</dbReference>
<keyword evidence="1" id="KW-0472">Membrane</keyword>
<accession>A0ABS2QZJ3</accession>
<evidence type="ECO:0000313" key="2">
    <source>
        <dbReference type="EMBL" id="MBM7704146.1"/>
    </source>
</evidence>
<organism evidence="2 3">
    <name type="scientific">Priestia iocasae</name>
    <dbReference type="NCBI Taxonomy" id="2291674"/>
    <lineage>
        <taxon>Bacteria</taxon>
        <taxon>Bacillati</taxon>
        <taxon>Bacillota</taxon>
        <taxon>Bacilli</taxon>
        <taxon>Bacillales</taxon>
        <taxon>Bacillaceae</taxon>
        <taxon>Priestia</taxon>
    </lineage>
</organism>
<sequence>MTLYGAFVLIHVIAAVVGLGASFGMPVVAKYGSKSVSNAKLCFEINKKIEKFAKIGSLVLLASAILMGIVNPHLWTQGWFIASLVIYFLIQPIVAAIIPKTVEKQVQIVMDSKGNSLSDDYHQLDRKIAKLNMVAHAAAILLIVLMSTKPF</sequence>
<feature type="transmembrane region" description="Helical" evidence="1">
    <location>
        <begin position="6"/>
        <end position="31"/>
    </location>
</feature>
<comment type="caution">
    <text evidence="2">The sequence shown here is derived from an EMBL/GenBank/DDBJ whole genome shotgun (WGS) entry which is preliminary data.</text>
</comment>
<dbReference type="EMBL" id="JAFBFC010000005">
    <property type="protein sequence ID" value="MBM7704146.1"/>
    <property type="molecule type" value="Genomic_DNA"/>
</dbReference>